<evidence type="ECO:0000313" key="3">
    <source>
        <dbReference type="Proteomes" id="UP001155901"/>
    </source>
</evidence>
<evidence type="ECO:0000313" key="4">
    <source>
        <dbReference type="Proteomes" id="UP001162889"/>
    </source>
</evidence>
<reference evidence="1" key="1">
    <citation type="submission" date="2021-07" db="EMBL/GenBank/DDBJ databases">
        <title>Characterization of violacein-producing bacteria and related species.</title>
        <authorList>
            <person name="Wilson H.S."/>
            <person name="De Leon M.E."/>
        </authorList>
    </citation>
    <scope>NUCLEOTIDE SEQUENCE</scope>
    <source>
        <strain evidence="1">HSC-15S17</strain>
    </source>
</reference>
<name>A0AA41L3S8_9BURK</name>
<accession>A0AA41L3S8</accession>
<dbReference type="Proteomes" id="UP001162889">
    <property type="component" value="Unassembled WGS sequence"/>
</dbReference>
<reference evidence="2" key="2">
    <citation type="submission" date="2022-03" db="EMBL/GenBank/DDBJ databases">
        <title>Genome Encyclopedia of Bacteria and Archaea VI: Functional Genomics of Type Strains.</title>
        <authorList>
            <person name="Whitman W."/>
        </authorList>
    </citation>
    <scope>NUCLEOTIDE SEQUENCE</scope>
    <source>
        <strain evidence="2">HSC-15S17</strain>
    </source>
</reference>
<evidence type="ECO:0000313" key="1">
    <source>
        <dbReference type="EMBL" id="MBV6324358.1"/>
    </source>
</evidence>
<protein>
    <submittedName>
        <fullName evidence="1">Uncharacterized protein</fullName>
    </submittedName>
</protein>
<gene>
    <name evidence="1" type="ORF">KVP70_25820</name>
    <name evidence="2" type="ORF">L1274_000942</name>
</gene>
<comment type="caution">
    <text evidence="1">The sequence shown here is derived from an EMBL/GenBank/DDBJ whole genome shotgun (WGS) entry which is preliminary data.</text>
</comment>
<dbReference type="Proteomes" id="UP001155901">
    <property type="component" value="Unassembled WGS sequence"/>
</dbReference>
<proteinExistence type="predicted"/>
<dbReference type="RefSeq" id="WP_217945280.1">
    <property type="nucleotide sequence ID" value="NZ_JAHTGR010000016.1"/>
</dbReference>
<keyword evidence="4" id="KW-1185">Reference proteome</keyword>
<organism evidence="1 3">
    <name type="scientific">Duganella violaceipulchra</name>
    <dbReference type="NCBI Taxonomy" id="2849652"/>
    <lineage>
        <taxon>Bacteria</taxon>
        <taxon>Pseudomonadati</taxon>
        <taxon>Pseudomonadota</taxon>
        <taxon>Betaproteobacteria</taxon>
        <taxon>Burkholderiales</taxon>
        <taxon>Oxalobacteraceae</taxon>
        <taxon>Telluria group</taxon>
        <taxon>Duganella</taxon>
    </lineage>
</organism>
<dbReference type="AlphaFoldDB" id="A0AA41L3S8"/>
<dbReference type="EMBL" id="JAHTGR010000016">
    <property type="protein sequence ID" value="MBV6324358.1"/>
    <property type="molecule type" value="Genomic_DNA"/>
</dbReference>
<dbReference type="EMBL" id="JALJZU010000002">
    <property type="protein sequence ID" value="MCP2007249.1"/>
    <property type="molecule type" value="Genomic_DNA"/>
</dbReference>
<evidence type="ECO:0000313" key="2">
    <source>
        <dbReference type="EMBL" id="MCP2007249.1"/>
    </source>
</evidence>
<sequence length="54" mass="5585">MLQKLVSRLQEPSTWAGLSALAMLFGVPSSTVDLSAKAAGAILALGAVFIPEKK</sequence>